<sequence length="113" mass="12804">MRSAETISNSHFSGDSKMPAIGDPLPIDDFAEMLLRIGTPLRSNFDGLQCANVTRVFLLQWGEIHLGNMHDNRTFYLGVAMFVHTVQRHVFDVLLKSTQFEFPLAPRVVVDTR</sequence>
<name>A0ABR2LEF1_9ASPA</name>
<keyword evidence="3" id="KW-1185">Reference proteome</keyword>
<protein>
    <submittedName>
        <fullName evidence="2">Uncharacterized protein</fullName>
    </submittedName>
</protein>
<evidence type="ECO:0000256" key="1">
    <source>
        <dbReference type="SAM" id="MobiDB-lite"/>
    </source>
</evidence>
<proteinExistence type="predicted"/>
<feature type="compositionally biased region" description="Polar residues" evidence="1">
    <location>
        <begin position="1"/>
        <end position="13"/>
    </location>
</feature>
<accession>A0ABR2LEF1</accession>
<feature type="region of interest" description="Disordered" evidence="1">
    <location>
        <begin position="1"/>
        <end position="20"/>
    </location>
</feature>
<evidence type="ECO:0000313" key="3">
    <source>
        <dbReference type="Proteomes" id="UP001412067"/>
    </source>
</evidence>
<gene>
    <name evidence="2" type="ORF">KSP40_PGU002529</name>
</gene>
<dbReference type="Proteomes" id="UP001412067">
    <property type="component" value="Unassembled WGS sequence"/>
</dbReference>
<reference evidence="2 3" key="1">
    <citation type="journal article" date="2022" name="Nat. Plants">
        <title>Genomes of leafy and leafless Platanthera orchids illuminate the evolution of mycoheterotrophy.</title>
        <authorList>
            <person name="Li M.H."/>
            <person name="Liu K.W."/>
            <person name="Li Z."/>
            <person name="Lu H.C."/>
            <person name="Ye Q.L."/>
            <person name="Zhang D."/>
            <person name="Wang J.Y."/>
            <person name="Li Y.F."/>
            <person name="Zhong Z.M."/>
            <person name="Liu X."/>
            <person name="Yu X."/>
            <person name="Liu D.K."/>
            <person name="Tu X.D."/>
            <person name="Liu B."/>
            <person name="Hao Y."/>
            <person name="Liao X.Y."/>
            <person name="Jiang Y.T."/>
            <person name="Sun W.H."/>
            <person name="Chen J."/>
            <person name="Chen Y.Q."/>
            <person name="Ai Y."/>
            <person name="Zhai J.W."/>
            <person name="Wu S.S."/>
            <person name="Zhou Z."/>
            <person name="Hsiao Y.Y."/>
            <person name="Wu W.L."/>
            <person name="Chen Y.Y."/>
            <person name="Lin Y.F."/>
            <person name="Hsu J.L."/>
            <person name="Li C.Y."/>
            <person name="Wang Z.W."/>
            <person name="Zhao X."/>
            <person name="Zhong W.Y."/>
            <person name="Ma X.K."/>
            <person name="Ma L."/>
            <person name="Huang J."/>
            <person name="Chen G.Z."/>
            <person name="Huang M.Z."/>
            <person name="Huang L."/>
            <person name="Peng D.H."/>
            <person name="Luo Y.B."/>
            <person name="Zou S.Q."/>
            <person name="Chen S.P."/>
            <person name="Lan S."/>
            <person name="Tsai W.C."/>
            <person name="Van de Peer Y."/>
            <person name="Liu Z.J."/>
        </authorList>
    </citation>
    <scope>NUCLEOTIDE SEQUENCE [LARGE SCALE GENOMIC DNA]</scope>
    <source>
        <strain evidence="2">Lor288</strain>
    </source>
</reference>
<organism evidence="2 3">
    <name type="scientific">Platanthera guangdongensis</name>
    <dbReference type="NCBI Taxonomy" id="2320717"/>
    <lineage>
        <taxon>Eukaryota</taxon>
        <taxon>Viridiplantae</taxon>
        <taxon>Streptophyta</taxon>
        <taxon>Embryophyta</taxon>
        <taxon>Tracheophyta</taxon>
        <taxon>Spermatophyta</taxon>
        <taxon>Magnoliopsida</taxon>
        <taxon>Liliopsida</taxon>
        <taxon>Asparagales</taxon>
        <taxon>Orchidaceae</taxon>
        <taxon>Orchidoideae</taxon>
        <taxon>Orchideae</taxon>
        <taxon>Orchidinae</taxon>
        <taxon>Platanthera</taxon>
    </lineage>
</organism>
<evidence type="ECO:0000313" key="2">
    <source>
        <dbReference type="EMBL" id="KAK8939371.1"/>
    </source>
</evidence>
<dbReference type="EMBL" id="JBBWWR010000020">
    <property type="protein sequence ID" value="KAK8939371.1"/>
    <property type="molecule type" value="Genomic_DNA"/>
</dbReference>
<comment type="caution">
    <text evidence="2">The sequence shown here is derived from an EMBL/GenBank/DDBJ whole genome shotgun (WGS) entry which is preliminary data.</text>
</comment>